<dbReference type="PATRIC" id="fig|1068978.7.peg.6728"/>
<proteinExistence type="predicted"/>
<sequence length="98" mass="10857">MPVRNVTKSPKVGKITQWTGSNFAEIQANTDFPVVDNGDGTLTMYPNSSGARSVPTGAWIPVDINVFNREFFYDEEIQRGDFQDVPEGDAHAYNITTT</sequence>
<dbReference type="KEGG" id="amq:AMETH_6322"/>
<gene>
    <name evidence="1" type="ORF">AMETH_6263</name>
    <name evidence="2" type="ORF">AMETH_6322</name>
</gene>
<evidence type="ECO:0000313" key="2">
    <source>
        <dbReference type="EMBL" id="AIJ26414.1"/>
    </source>
</evidence>
<dbReference type="EMBL" id="CP009110">
    <property type="protein sequence ID" value="AIJ26355.1"/>
    <property type="molecule type" value="Genomic_DNA"/>
</dbReference>
<dbReference type="KEGG" id="amq:AMETH_6263"/>
<organism evidence="2 3">
    <name type="scientific">Amycolatopsis methanolica 239</name>
    <dbReference type="NCBI Taxonomy" id="1068978"/>
    <lineage>
        <taxon>Bacteria</taxon>
        <taxon>Bacillati</taxon>
        <taxon>Actinomycetota</taxon>
        <taxon>Actinomycetes</taxon>
        <taxon>Pseudonocardiales</taxon>
        <taxon>Pseudonocardiaceae</taxon>
        <taxon>Amycolatopsis</taxon>
        <taxon>Amycolatopsis methanolica group</taxon>
    </lineage>
</organism>
<protein>
    <submittedName>
        <fullName evidence="2">Uncharacterized protein</fullName>
    </submittedName>
</protein>
<dbReference type="HOGENOM" id="CLU_2327726_0_0_11"/>
<evidence type="ECO:0000313" key="3">
    <source>
        <dbReference type="Proteomes" id="UP000062973"/>
    </source>
</evidence>
<dbReference type="Proteomes" id="UP000062973">
    <property type="component" value="Chromosome"/>
</dbReference>
<dbReference type="RefSeq" id="WP_017985190.1">
    <property type="nucleotide sequence ID" value="NZ_AQUL01000001.1"/>
</dbReference>
<keyword evidence="3" id="KW-1185">Reference proteome</keyword>
<evidence type="ECO:0000313" key="1">
    <source>
        <dbReference type="EMBL" id="AIJ26355.1"/>
    </source>
</evidence>
<name>A0A076MYZ3_AMYME</name>
<dbReference type="EMBL" id="CP009110">
    <property type="protein sequence ID" value="AIJ26414.1"/>
    <property type="molecule type" value="Genomic_DNA"/>
</dbReference>
<accession>A0A076MYZ3</accession>
<dbReference type="STRING" id="1068978.AMETH_6263"/>
<dbReference type="AlphaFoldDB" id="A0A076MYZ3"/>
<reference evidence="2 3" key="1">
    <citation type="submission" date="2014-07" db="EMBL/GenBank/DDBJ databases">
        <title>Whole Genome Sequence of the Amycolatopsis methanolica 239.</title>
        <authorList>
            <person name="Tang B."/>
        </authorList>
    </citation>
    <scope>NUCLEOTIDE SEQUENCE [LARGE SCALE GENOMIC DNA]</scope>
    <source>
        <strain evidence="2 3">239</strain>
    </source>
</reference>